<comment type="catalytic activity">
    <reaction evidence="10">
        <text>pyranose + acceptor = pyranos-2-ulose + reduced acceptor.</text>
        <dbReference type="EC" id="1.1.99.29"/>
    </reaction>
</comment>
<dbReference type="Proteomes" id="UP000054477">
    <property type="component" value="Unassembled WGS sequence"/>
</dbReference>
<comment type="subunit">
    <text evidence="4">Monomer.</text>
</comment>
<dbReference type="InterPro" id="IPR000172">
    <property type="entry name" value="GMC_OxRdtase_N"/>
</dbReference>
<keyword evidence="20" id="KW-1185">Reference proteome</keyword>
<comment type="subcellular location">
    <subcellularLocation>
        <location evidence="2">Secreted</location>
    </subcellularLocation>
</comment>
<evidence type="ECO:0000256" key="15">
    <source>
        <dbReference type="PIRSR" id="PIRSR000137-1"/>
    </source>
</evidence>
<dbReference type="OrthoDB" id="269227at2759"/>
<evidence type="ECO:0000256" key="3">
    <source>
        <dbReference type="ARBA" id="ARBA00010790"/>
    </source>
</evidence>
<dbReference type="PANTHER" id="PTHR11552:SF147">
    <property type="entry name" value="CHOLINE DEHYDROGENASE, MITOCHONDRIAL"/>
    <property type="match status" value="1"/>
</dbReference>
<feature type="binding site" evidence="16">
    <location>
        <position position="264"/>
    </location>
    <ligand>
        <name>FAD</name>
        <dbReference type="ChEBI" id="CHEBI:57692"/>
    </ligand>
</feature>
<dbReference type="PANTHER" id="PTHR11552">
    <property type="entry name" value="GLUCOSE-METHANOL-CHOLINE GMC OXIDOREDUCTASE"/>
    <property type="match status" value="1"/>
</dbReference>
<comment type="catalytic activity">
    <reaction evidence="13">
        <text>a pyranoside + acceptor = a pyranosid-3-ulose + reduced acceptor.</text>
        <dbReference type="EC" id="1.1.99.29"/>
    </reaction>
</comment>
<dbReference type="PIRSF" id="PIRSF000137">
    <property type="entry name" value="Alcohol_oxidase"/>
    <property type="match status" value="1"/>
</dbReference>
<feature type="signal peptide" evidence="17">
    <location>
        <begin position="1"/>
        <end position="21"/>
    </location>
</feature>
<name>A0A0C9XG31_9AGAR</name>
<evidence type="ECO:0000256" key="8">
    <source>
        <dbReference type="ARBA" id="ARBA00022827"/>
    </source>
</evidence>
<evidence type="ECO:0000313" key="19">
    <source>
        <dbReference type="EMBL" id="KIK00529.1"/>
    </source>
</evidence>
<keyword evidence="6" id="KW-0964">Secreted</keyword>
<dbReference type="PROSITE" id="PS00624">
    <property type="entry name" value="GMC_OXRED_2"/>
    <property type="match status" value="1"/>
</dbReference>
<evidence type="ECO:0000256" key="13">
    <source>
        <dbReference type="ARBA" id="ARBA00034050"/>
    </source>
</evidence>
<comment type="catalytic activity">
    <reaction evidence="12">
        <text>pyranose + acceptor = pyranos-3-ulose + reduced acceptor.</text>
        <dbReference type="EC" id="1.1.99.29"/>
    </reaction>
</comment>
<evidence type="ECO:0000313" key="20">
    <source>
        <dbReference type="Proteomes" id="UP000054477"/>
    </source>
</evidence>
<dbReference type="SUPFAM" id="SSF54373">
    <property type="entry name" value="FAD-linked reductases, C-terminal domain"/>
    <property type="match status" value="1"/>
</dbReference>
<evidence type="ECO:0000256" key="6">
    <source>
        <dbReference type="ARBA" id="ARBA00022525"/>
    </source>
</evidence>
<evidence type="ECO:0000256" key="11">
    <source>
        <dbReference type="ARBA" id="ARBA00034010"/>
    </source>
</evidence>
<comment type="catalytic activity">
    <reaction evidence="11">
        <text>pyranose + acceptor = pyranos-2,3-diulose + reduced acceptor.</text>
        <dbReference type="EC" id="1.1.99.29"/>
    </reaction>
</comment>
<dbReference type="GO" id="GO:0033718">
    <property type="term" value="F:pyranose dehydrogenase (acceptor) activity"/>
    <property type="evidence" value="ECO:0007669"/>
    <property type="project" value="UniProtKB-EC"/>
</dbReference>
<proteinExistence type="inferred from homology"/>
<organism evidence="19 20">
    <name type="scientific">Laccaria amethystina LaAM-08-1</name>
    <dbReference type="NCBI Taxonomy" id="1095629"/>
    <lineage>
        <taxon>Eukaryota</taxon>
        <taxon>Fungi</taxon>
        <taxon>Dikarya</taxon>
        <taxon>Basidiomycota</taxon>
        <taxon>Agaricomycotina</taxon>
        <taxon>Agaricomycetes</taxon>
        <taxon>Agaricomycetidae</taxon>
        <taxon>Agaricales</taxon>
        <taxon>Agaricineae</taxon>
        <taxon>Hydnangiaceae</taxon>
        <taxon>Laccaria</taxon>
    </lineage>
</organism>
<protein>
    <recommendedName>
        <fullName evidence="5">pyranose dehydrogenase (acceptor)</fullName>
        <ecNumber evidence="5">1.1.99.29</ecNumber>
    </recommendedName>
</protein>
<gene>
    <name evidence="19" type="ORF">K443DRAFT_601338</name>
</gene>
<dbReference type="GO" id="GO:0050660">
    <property type="term" value="F:flavin adenine dinucleotide binding"/>
    <property type="evidence" value="ECO:0007669"/>
    <property type="project" value="InterPro"/>
</dbReference>
<feature type="domain" description="Glucose-methanol-choline oxidoreductase N-terminal" evidence="18">
    <location>
        <begin position="313"/>
        <end position="327"/>
    </location>
</feature>
<dbReference type="AlphaFoldDB" id="A0A0C9XG31"/>
<dbReference type="Gene3D" id="3.50.50.60">
    <property type="entry name" value="FAD/NAD(P)-binding domain"/>
    <property type="match status" value="1"/>
</dbReference>
<dbReference type="HOGENOM" id="CLU_002865_6_3_1"/>
<dbReference type="InterPro" id="IPR007867">
    <property type="entry name" value="GMC_OxRtase_C"/>
</dbReference>
<evidence type="ECO:0000256" key="12">
    <source>
        <dbReference type="ARBA" id="ARBA00034029"/>
    </source>
</evidence>
<dbReference type="Pfam" id="PF00732">
    <property type="entry name" value="GMC_oxred_N"/>
    <property type="match status" value="1"/>
</dbReference>
<feature type="chain" id="PRO_5002216771" description="pyranose dehydrogenase (acceptor)" evidence="17">
    <location>
        <begin position="22"/>
        <end position="604"/>
    </location>
</feature>
<feature type="active site" description="Proton acceptor" evidence="15">
    <location>
        <position position="584"/>
    </location>
</feature>
<evidence type="ECO:0000259" key="18">
    <source>
        <dbReference type="PROSITE" id="PS00624"/>
    </source>
</evidence>
<evidence type="ECO:0000256" key="7">
    <source>
        <dbReference type="ARBA" id="ARBA00022630"/>
    </source>
</evidence>
<reference evidence="20" key="2">
    <citation type="submission" date="2015-01" db="EMBL/GenBank/DDBJ databases">
        <title>Evolutionary Origins and Diversification of the Mycorrhizal Mutualists.</title>
        <authorList>
            <consortium name="DOE Joint Genome Institute"/>
            <consortium name="Mycorrhizal Genomics Consortium"/>
            <person name="Kohler A."/>
            <person name="Kuo A."/>
            <person name="Nagy L.G."/>
            <person name="Floudas D."/>
            <person name="Copeland A."/>
            <person name="Barry K.W."/>
            <person name="Cichocki N."/>
            <person name="Veneault-Fourrey C."/>
            <person name="LaButti K."/>
            <person name="Lindquist E.A."/>
            <person name="Lipzen A."/>
            <person name="Lundell T."/>
            <person name="Morin E."/>
            <person name="Murat C."/>
            <person name="Riley R."/>
            <person name="Ohm R."/>
            <person name="Sun H."/>
            <person name="Tunlid A."/>
            <person name="Henrissat B."/>
            <person name="Grigoriev I.V."/>
            <person name="Hibbett D.S."/>
            <person name="Martin F."/>
        </authorList>
    </citation>
    <scope>NUCLEOTIDE SEQUENCE [LARGE SCALE GENOMIC DNA]</scope>
    <source>
        <strain evidence="20">LaAM-08-1</strain>
    </source>
</reference>
<sequence>MQRRTLNDLCLAFMLIPVSLGALYHDPSQLPRSAYDYVIVGAGNAGNVIASRLTENPRTTVLVLEAGVSNEGVIASIVPFLGPSLAPNTPYDWNFTTTAQAGINNRSLSYPRGRMLGGCTSVNYMAHMYGSSEDYDRIAAVTGDPGWKWENVKKNIGKHERIVPPSDGHNTTGQYIPANHGTDGILPVSLPGNAQAIDPRVIATTKDLAEEFPFNEDMGGGENILGVGWAQFSIGGGMRSSSATTYLTAALNRPNLDVIINAQVTKLLHNGTVGGLPSFHTVQFSRSPGANTTAPPVAPSVVSATKEIVLSAGAINTPQILQLSGIGPRADLEALHIPVVVDNPSVGRNLSDHVLLANIFSVKGNDSLDDLLRDPALLSAALTQWNSNHTGVMSGSVGNHVGFLRLPSNSTIFHITPDPSAGPKSSHWELFVADFFLSIGGTPPTTGSYLTLASFLISPTSRGSLKLASSDPFAKPLIDPNFLTTAFDIFALRETAKAVKRFAASAAWADYIVGPVGGLASTTDSDIETYVREQASTGLHPVGTASMSPKGACWGVVDPDLKVKGVEGVRVVDASVFPFVPNAHLQGPTYLLAERAAQLFKNDM</sequence>
<feature type="active site" description="Proton donor" evidence="15">
    <location>
        <position position="540"/>
    </location>
</feature>
<comment type="cofactor">
    <cofactor evidence="1 16">
        <name>FAD</name>
        <dbReference type="ChEBI" id="CHEBI:57692"/>
    </cofactor>
</comment>
<evidence type="ECO:0000256" key="17">
    <source>
        <dbReference type="SAM" id="SignalP"/>
    </source>
</evidence>
<dbReference type="EMBL" id="KN838623">
    <property type="protein sequence ID" value="KIK00529.1"/>
    <property type="molecule type" value="Genomic_DNA"/>
</dbReference>
<keyword evidence="7" id="KW-0285">Flavoprotein</keyword>
<dbReference type="GO" id="GO:0005576">
    <property type="term" value="C:extracellular region"/>
    <property type="evidence" value="ECO:0007669"/>
    <property type="project" value="UniProtKB-SubCell"/>
</dbReference>
<dbReference type="SUPFAM" id="SSF51905">
    <property type="entry name" value="FAD/NAD(P)-binding domain"/>
    <property type="match status" value="1"/>
</dbReference>
<dbReference type="EC" id="1.1.99.29" evidence="5"/>
<dbReference type="InterPro" id="IPR036188">
    <property type="entry name" value="FAD/NAD-bd_sf"/>
</dbReference>
<dbReference type="InterPro" id="IPR012132">
    <property type="entry name" value="GMC_OxRdtase"/>
</dbReference>
<reference evidence="19 20" key="1">
    <citation type="submission" date="2014-04" db="EMBL/GenBank/DDBJ databases">
        <authorList>
            <consortium name="DOE Joint Genome Institute"/>
            <person name="Kuo A."/>
            <person name="Kohler A."/>
            <person name="Nagy L.G."/>
            <person name="Floudas D."/>
            <person name="Copeland A."/>
            <person name="Barry K.W."/>
            <person name="Cichocki N."/>
            <person name="Veneault-Fourrey C."/>
            <person name="LaButti K."/>
            <person name="Lindquist E.A."/>
            <person name="Lipzen A."/>
            <person name="Lundell T."/>
            <person name="Morin E."/>
            <person name="Murat C."/>
            <person name="Sun H."/>
            <person name="Tunlid A."/>
            <person name="Henrissat B."/>
            <person name="Grigoriev I.V."/>
            <person name="Hibbett D.S."/>
            <person name="Martin F."/>
            <person name="Nordberg H.P."/>
            <person name="Cantor M.N."/>
            <person name="Hua S.X."/>
        </authorList>
    </citation>
    <scope>NUCLEOTIDE SEQUENCE [LARGE SCALE GENOMIC DNA]</scope>
    <source>
        <strain evidence="19 20">LaAM-08-1</strain>
    </source>
</reference>
<dbReference type="Pfam" id="PF05199">
    <property type="entry name" value="GMC_oxred_C"/>
    <property type="match status" value="1"/>
</dbReference>
<evidence type="ECO:0000256" key="10">
    <source>
        <dbReference type="ARBA" id="ARBA00033986"/>
    </source>
</evidence>
<evidence type="ECO:0000256" key="16">
    <source>
        <dbReference type="PIRSR" id="PIRSR000137-2"/>
    </source>
</evidence>
<dbReference type="STRING" id="1095629.A0A0C9XG31"/>
<comment type="similarity">
    <text evidence="3">Belongs to the GMC oxidoreductase family.</text>
</comment>
<evidence type="ECO:0000256" key="9">
    <source>
        <dbReference type="ARBA" id="ARBA00024699"/>
    </source>
</evidence>
<evidence type="ECO:0000256" key="2">
    <source>
        <dbReference type="ARBA" id="ARBA00004613"/>
    </source>
</evidence>
<evidence type="ECO:0000256" key="5">
    <source>
        <dbReference type="ARBA" id="ARBA00013177"/>
    </source>
</evidence>
<evidence type="ECO:0000256" key="4">
    <source>
        <dbReference type="ARBA" id="ARBA00011245"/>
    </source>
</evidence>
<keyword evidence="8 16" id="KW-0274">FAD</keyword>
<comment type="function">
    <text evidence="9">Catalyzes the single-oxidation or sequential double oxidation reaction of carbohydrates primarily at carbon-2 and/or carbon-3 with the concomitant reduction of the flavin. The enzyme exhibits a broad sugar substrate specificity, oxidizing different aldopyranoses to the corresponding C-1, C-2, C-3 or C-1,2, C-2,3 and C-3,4 (di)dehydro sugars with substrate-specific regioselectivity. Accepts only a narrow range of electron acceptors such as substituted benzoquinones and complexed metal ions and reacts extremely slowly with O(2) as acceptor. May play a role in the natural recycling of plant matter by oxidizing all major monosaccharides in lignocellulose and by reducing quinone compounds or reactive radical species generated during lignin depolymerization.</text>
</comment>
<keyword evidence="17" id="KW-0732">Signal</keyword>
<evidence type="ECO:0000256" key="1">
    <source>
        <dbReference type="ARBA" id="ARBA00001974"/>
    </source>
</evidence>
<accession>A0A0C9XG31</accession>
<evidence type="ECO:0000256" key="14">
    <source>
        <dbReference type="ARBA" id="ARBA00034059"/>
    </source>
</evidence>
<dbReference type="Gene3D" id="3.30.560.10">
    <property type="entry name" value="Glucose Oxidase, domain 3"/>
    <property type="match status" value="1"/>
</dbReference>
<comment type="catalytic activity">
    <reaction evidence="14">
        <text>a pyranoside + acceptor = a pyranosid-3,4-diulose + reduced acceptor.</text>
        <dbReference type="EC" id="1.1.99.29"/>
    </reaction>
</comment>